<dbReference type="NCBIfam" id="TIGR04057">
    <property type="entry name" value="SusC_RagA_signa"/>
    <property type="match status" value="1"/>
</dbReference>
<evidence type="ECO:0000256" key="10">
    <source>
        <dbReference type="SAM" id="SignalP"/>
    </source>
</evidence>
<organism evidence="13 14">
    <name type="scientific">Chitinophaga pinensis</name>
    <dbReference type="NCBI Taxonomy" id="79329"/>
    <lineage>
        <taxon>Bacteria</taxon>
        <taxon>Pseudomonadati</taxon>
        <taxon>Bacteroidota</taxon>
        <taxon>Chitinophagia</taxon>
        <taxon>Chitinophagales</taxon>
        <taxon>Chitinophagaceae</taxon>
        <taxon>Chitinophaga</taxon>
    </lineage>
</organism>
<evidence type="ECO:0000256" key="7">
    <source>
        <dbReference type="ARBA" id="ARBA00023237"/>
    </source>
</evidence>
<feature type="domain" description="TonB-dependent receptor plug" evidence="12">
    <location>
        <begin position="119"/>
        <end position="240"/>
    </location>
</feature>
<dbReference type="InterPro" id="IPR039426">
    <property type="entry name" value="TonB-dep_rcpt-like"/>
</dbReference>
<keyword evidence="4 8" id="KW-0812">Transmembrane</keyword>
<evidence type="ECO:0000256" key="8">
    <source>
        <dbReference type="PROSITE-ProRule" id="PRU01360"/>
    </source>
</evidence>
<comment type="subcellular location">
    <subcellularLocation>
        <location evidence="1 8">Cell outer membrane</location>
        <topology evidence="1 8">Multi-pass membrane protein</topology>
    </subcellularLocation>
</comment>
<dbReference type="SUPFAM" id="SSF49464">
    <property type="entry name" value="Carboxypeptidase regulatory domain-like"/>
    <property type="match status" value="1"/>
</dbReference>
<dbReference type="EMBL" id="VOHS01000003">
    <property type="protein sequence ID" value="TWW01761.1"/>
    <property type="molecule type" value="Genomic_DNA"/>
</dbReference>
<evidence type="ECO:0000256" key="1">
    <source>
        <dbReference type="ARBA" id="ARBA00004571"/>
    </source>
</evidence>
<evidence type="ECO:0000313" key="14">
    <source>
        <dbReference type="Proteomes" id="UP000318815"/>
    </source>
</evidence>
<evidence type="ECO:0000259" key="11">
    <source>
        <dbReference type="Pfam" id="PF00593"/>
    </source>
</evidence>
<keyword evidence="5 9" id="KW-0798">TonB box</keyword>
<dbReference type="PROSITE" id="PS52016">
    <property type="entry name" value="TONB_DEPENDENT_REC_3"/>
    <property type="match status" value="1"/>
</dbReference>
<dbReference type="AlphaFoldDB" id="A0A5C6LX05"/>
<keyword evidence="14" id="KW-1185">Reference proteome</keyword>
<evidence type="ECO:0000313" key="13">
    <source>
        <dbReference type="EMBL" id="TWW01761.1"/>
    </source>
</evidence>
<protein>
    <submittedName>
        <fullName evidence="13">SusC/RagA family TonB-linked outer membrane protein</fullName>
    </submittedName>
</protein>
<evidence type="ECO:0000256" key="4">
    <source>
        <dbReference type="ARBA" id="ARBA00022692"/>
    </source>
</evidence>
<dbReference type="InterPro" id="IPR023997">
    <property type="entry name" value="TonB-dep_OMP_SusC/RagA_CS"/>
</dbReference>
<keyword evidence="2 8" id="KW-0813">Transport</keyword>
<evidence type="ECO:0000259" key="12">
    <source>
        <dbReference type="Pfam" id="PF07715"/>
    </source>
</evidence>
<dbReference type="InterPro" id="IPR000531">
    <property type="entry name" value="Beta-barrel_TonB"/>
</dbReference>
<accession>A0A5C6LX05</accession>
<keyword evidence="10" id="KW-0732">Signal</keyword>
<dbReference type="Gene3D" id="2.40.170.20">
    <property type="entry name" value="TonB-dependent receptor, beta-barrel domain"/>
    <property type="match status" value="1"/>
</dbReference>
<dbReference type="Gene3D" id="2.60.40.1120">
    <property type="entry name" value="Carboxypeptidase-like, regulatory domain"/>
    <property type="match status" value="1"/>
</dbReference>
<dbReference type="Proteomes" id="UP000318815">
    <property type="component" value="Unassembled WGS sequence"/>
</dbReference>
<dbReference type="Pfam" id="PF13715">
    <property type="entry name" value="CarbopepD_reg_2"/>
    <property type="match status" value="1"/>
</dbReference>
<dbReference type="Pfam" id="PF00593">
    <property type="entry name" value="TonB_dep_Rec_b-barrel"/>
    <property type="match status" value="1"/>
</dbReference>
<evidence type="ECO:0000256" key="2">
    <source>
        <dbReference type="ARBA" id="ARBA00022448"/>
    </source>
</evidence>
<evidence type="ECO:0000256" key="9">
    <source>
        <dbReference type="RuleBase" id="RU003357"/>
    </source>
</evidence>
<sequence length="1071" mass="117006">MRKSLFFLLPSIVVVGQVVAQTRPITGKITSSDDGSPVIGATVIVKGTTTGTVTNMNGDYTINVPEGATALTVKFVGMKDQEIKIGTGAKHNVVLYPDVTKLTETVVTANAIRRDKASLGYSAPTLKNDELTKGQSSSPLNALAGKVAGVNISTSANAPGSSSRIVLRGGSSIGGNNQALMVVDGVPIDNSSIIGGGDSRSTVDFGNRGNDLNPEDIESVTVLKGPAAAALYGSRASNGALIITTKSGKKSANKKNEVIFNSSITLSNVVKLPEFQNDYGQGYDQEIIDPMENWSWGPKFDGTEKEWGQSINGVRQKKAYSAAKDNVKNFFKTGQAYSNNLSLSGAGEKTTYYLSVNSLNSDGVMPGSSDKYNKYSLRFNGTAQLNNKFYTGINFNYSKINANMIQGGQGEGSVFDNVLQTPRDIPIDKLGDLSNPYNSFNVPDANGIPSYGYYGAYTVSPYYILKNYRNLNDVDRVTGNFTIGYKPTEWLDVLERLGTDVYTDRRRYKYPKFDLKPLDDNPDYYETGTNNHTSNGKYGEDNYTLSEVTHDLMITAKKDFTPDFKASLMVGNNVRQRIFNTMETETNQSSGLVIPDWYNLDNSNGPVYTFNSRSTRRLIGLYADLNLSYKNMLFLGATARNDWSSTLPKGNNSFFYPSVNASFVFTELTKESGLAEILNFGKVRGSWAKVGNDADPYLLRTYYGKTDLSSGFGNTTFPFGNIAGYTYGNRIGNPNLTPEFTTAFEVGTELGFLENRIYVDFSYYQNKSKDQILNVPIPTSSGFTSQVFNTGLVENKGIEVSLRGTPIKTASGFSLELFGTYTRNKNEVVDLGTVDQVVIGGFGGMSIVAAKGRPYGTFYAQDIQRDEQGRVIVDASSGNPLLTPNPVYLGSYNPKYQASWGANANYKGFSFSILFDTKQGNQFFSRTKDILDFTGAAYETAVGGRDASVWENSVYTDATTGKLVPNTSVTYDKQNWFPSVIPSGQHVVDASYIRLREASLSYKLPRHLLNRTPFGDLSVGIFGNNLALWTAKENKYADPEVNSGGAGNEQGFDFTAQPSLRNYGFNLRVTF</sequence>
<feature type="chain" id="PRO_5022987649" evidence="10">
    <location>
        <begin position="21"/>
        <end position="1071"/>
    </location>
</feature>
<evidence type="ECO:0000256" key="5">
    <source>
        <dbReference type="ARBA" id="ARBA00023077"/>
    </source>
</evidence>
<dbReference type="OrthoDB" id="609136at2"/>
<dbReference type="InterPro" id="IPR023996">
    <property type="entry name" value="TonB-dep_OMP_SusC/RagA"/>
</dbReference>
<dbReference type="InterPro" id="IPR008969">
    <property type="entry name" value="CarboxyPept-like_regulatory"/>
</dbReference>
<name>A0A5C6LX05_9BACT</name>
<dbReference type="InterPro" id="IPR036942">
    <property type="entry name" value="Beta-barrel_TonB_sf"/>
</dbReference>
<evidence type="ECO:0000256" key="6">
    <source>
        <dbReference type="ARBA" id="ARBA00023136"/>
    </source>
</evidence>
<dbReference type="InterPro" id="IPR037066">
    <property type="entry name" value="Plug_dom_sf"/>
</dbReference>
<feature type="signal peptide" evidence="10">
    <location>
        <begin position="1"/>
        <end position="20"/>
    </location>
</feature>
<proteinExistence type="inferred from homology"/>
<dbReference type="Gene3D" id="2.170.130.10">
    <property type="entry name" value="TonB-dependent receptor, plug domain"/>
    <property type="match status" value="1"/>
</dbReference>
<comment type="caution">
    <text evidence="13">The sequence shown here is derived from an EMBL/GenBank/DDBJ whole genome shotgun (WGS) entry which is preliminary data.</text>
</comment>
<feature type="domain" description="TonB-dependent receptor-like beta-barrel" evidence="11">
    <location>
        <begin position="430"/>
        <end position="1026"/>
    </location>
</feature>
<comment type="similarity">
    <text evidence="8 9">Belongs to the TonB-dependent receptor family.</text>
</comment>
<dbReference type="InterPro" id="IPR012910">
    <property type="entry name" value="Plug_dom"/>
</dbReference>
<dbReference type="RefSeq" id="WP_146303937.1">
    <property type="nucleotide sequence ID" value="NZ_VOHS01000003.1"/>
</dbReference>
<dbReference type="Pfam" id="PF07715">
    <property type="entry name" value="Plug"/>
    <property type="match status" value="1"/>
</dbReference>
<dbReference type="SUPFAM" id="SSF56935">
    <property type="entry name" value="Porins"/>
    <property type="match status" value="1"/>
</dbReference>
<evidence type="ECO:0000256" key="3">
    <source>
        <dbReference type="ARBA" id="ARBA00022452"/>
    </source>
</evidence>
<keyword evidence="7 8" id="KW-0998">Cell outer membrane</keyword>
<keyword evidence="6 8" id="KW-0472">Membrane</keyword>
<gene>
    <name evidence="13" type="ORF">FEF09_04145</name>
</gene>
<dbReference type="NCBIfam" id="TIGR04056">
    <property type="entry name" value="OMP_RagA_SusC"/>
    <property type="match status" value="1"/>
</dbReference>
<dbReference type="GO" id="GO:0009279">
    <property type="term" value="C:cell outer membrane"/>
    <property type="evidence" value="ECO:0007669"/>
    <property type="project" value="UniProtKB-SubCell"/>
</dbReference>
<reference evidence="13 14" key="1">
    <citation type="submission" date="2019-08" db="EMBL/GenBank/DDBJ databases">
        <title>Whole genome sequencing of chitin degrading bacteria Chitinophaga pinensis YS16.</title>
        <authorList>
            <person name="Singh R.P."/>
            <person name="Manchanda G."/>
            <person name="Maurya I.K."/>
            <person name="Joshi N.K."/>
            <person name="Srivastava A.K."/>
        </authorList>
    </citation>
    <scope>NUCLEOTIDE SEQUENCE [LARGE SCALE GENOMIC DNA]</scope>
    <source>
        <strain evidence="13 14">YS-16</strain>
    </source>
</reference>
<keyword evidence="3 8" id="KW-1134">Transmembrane beta strand</keyword>